<sequence>MTLMELRHRVLSLEIGVYWMRNLKDSLENSLREVETCYLEAENTTYLCLLEEGEDFNLGDALYNSHSIQSIQKTTNCRIVDSKVMSEVNYTKVLRD</sequence>
<accession>A0AA40I0N7</accession>
<keyword evidence="2" id="KW-1185">Reference proteome</keyword>
<gene>
    <name evidence="1" type="ORF">QTO34_017213</name>
</gene>
<evidence type="ECO:0000313" key="2">
    <source>
        <dbReference type="Proteomes" id="UP001177744"/>
    </source>
</evidence>
<reference evidence="1" key="1">
    <citation type="submission" date="2023-06" db="EMBL/GenBank/DDBJ databases">
        <title>Reference genome for the Northern bat (Eptesicus nilssonii), a most northern bat species.</title>
        <authorList>
            <person name="Laine V.N."/>
            <person name="Pulliainen A.T."/>
            <person name="Lilley T.M."/>
        </authorList>
    </citation>
    <scope>NUCLEOTIDE SEQUENCE</scope>
    <source>
        <strain evidence="1">BLF_Eptnil</strain>
        <tissue evidence="1">Kidney</tissue>
    </source>
</reference>
<evidence type="ECO:0000313" key="1">
    <source>
        <dbReference type="EMBL" id="KAK1340819.1"/>
    </source>
</evidence>
<proteinExistence type="predicted"/>
<dbReference type="Proteomes" id="UP001177744">
    <property type="component" value="Unassembled WGS sequence"/>
</dbReference>
<dbReference type="EMBL" id="JAULJE010000007">
    <property type="protein sequence ID" value="KAK1340819.1"/>
    <property type="molecule type" value="Genomic_DNA"/>
</dbReference>
<organism evidence="1 2">
    <name type="scientific">Cnephaeus nilssonii</name>
    <name type="common">Northern bat</name>
    <name type="synonym">Eptesicus nilssonii</name>
    <dbReference type="NCBI Taxonomy" id="3371016"/>
    <lineage>
        <taxon>Eukaryota</taxon>
        <taxon>Metazoa</taxon>
        <taxon>Chordata</taxon>
        <taxon>Craniata</taxon>
        <taxon>Vertebrata</taxon>
        <taxon>Euteleostomi</taxon>
        <taxon>Mammalia</taxon>
        <taxon>Eutheria</taxon>
        <taxon>Laurasiatheria</taxon>
        <taxon>Chiroptera</taxon>
        <taxon>Yangochiroptera</taxon>
        <taxon>Vespertilionidae</taxon>
        <taxon>Cnephaeus</taxon>
    </lineage>
</organism>
<dbReference type="AlphaFoldDB" id="A0AA40I0N7"/>
<protein>
    <submittedName>
        <fullName evidence="1">Uncharacterized protein</fullName>
    </submittedName>
</protein>
<comment type="caution">
    <text evidence="1">The sequence shown here is derived from an EMBL/GenBank/DDBJ whole genome shotgun (WGS) entry which is preliminary data.</text>
</comment>
<name>A0AA40I0N7_CNENI</name>